<feature type="transmembrane region" description="Helical" evidence="1">
    <location>
        <begin position="47"/>
        <end position="66"/>
    </location>
</feature>
<dbReference type="AlphaFoldDB" id="A0A2J7RNK0"/>
<keyword evidence="3" id="KW-1185">Reference proteome</keyword>
<reference evidence="2 3" key="1">
    <citation type="submission" date="2017-12" db="EMBL/GenBank/DDBJ databases">
        <title>Hemimetabolous genomes reveal molecular basis of termite eusociality.</title>
        <authorList>
            <person name="Harrison M.C."/>
            <person name="Jongepier E."/>
            <person name="Robertson H.M."/>
            <person name="Arning N."/>
            <person name="Bitard-Feildel T."/>
            <person name="Chao H."/>
            <person name="Childers C.P."/>
            <person name="Dinh H."/>
            <person name="Doddapaneni H."/>
            <person name="Dugan S."/>
            <person name="Gowin J."/>
            <person name="Greiner C."/>
            <person name="Han Y."/>
            <person name="Hu H."/>
            <person name="Hughes D.S.T."/>
            <person name="Huylmans A.-K."/>
            <person name="Kemena C."/>
            <person name="Kremer L.P.M."/>
            <person name="Lee S.L."/>
            <person name="Lopez-Ezquerra A."/>
            <person name="Mallet L."/>
            <person name="Monroy-Kuhn J.M."/>
            <person name="Moser A."/>
            <person name="Murali S.C."/>
            <person name="Muzny D.M."/>
            <person name="Otani S."/>
            <person name="Piulachs M.-D."/>
            <person name="Poelchau M."/>
            <person name="Qu J."/>
            <person name="Schaub F."/>
            <person name="Wada-Katsumata A."/>
            <person name="Worley K.C."/>
            <person name="Xie Q."/>
            <person name="Ylla G."/>
            <person name="Poulsen M."/>
            <person name="Gibbs R.A."/>
            <person name="Schal C."/>
            <person name="Richards S."/>
            <person name="Belles X."/>
            <person name="Korb J."/>
            <person name="Bornberg-Bauer E."/>
        </authorList>
    </citation>
    <scope>NUCLEOTIDE SEQUENCE [LARGE SCALE GENOMIC DNA]</scope>
    <source>
        <tissue evidence="2">Whole body</tissue>
    </source>
</reference>
<evidence type="ECO:0000256" key="1">
    <source>
        <dbReference type="SAM" id="Phobius"/>
    </source>
</evidence>
<gene>
    <name evidence="2" type="ORF">B7P43_G01953</name>
</gene>
<name>A0A2J7RNK0_9NEOP</name>
<keyword evidence="1" id="KW-0812">Transmembrane</keyword>
<evidence type="ECO:0000313" key="2">
    <source>
        <dbReference type="EMBL" id="PNF42404.1"/>
    </source>
</evidence>
<dbReference type="EMBL" id="NEVH01002539">
    <property type="protein sequence ID" value="PNF42404.1"/>
    <property type="molecule type" value="Genomic_DNA"/>
</dbReference>
<feature type="transmembrane region" description="Helical" evidence="1">
    <location>
        <begin position="21"/>
        <end position="41"/>
    </location>
</feature>
<keyword evidence="1" id="KW-0472">Membrane</keyword>
<dbReference type="Proteomes" id="UP000235965">
    <property type="component" value="Unassembled WGS sequence"/>
</dbReference>
<keyword evidence="1" id="KW-1133">Transmembrane helix</keyword>
<evidence type="ECO:0000313" key="3">
    <source>
        <dbReference type="Proteomes" id="UP000235965"/>
    </source>
</evidence>
<organism evidence="2 3">
    <name type="scientific">Cryptotermes secundus</name>
    <dbReference type="NCBI Taxonomy" id="105785"/>
    <lineage>
        <taxon>Eukaryota</taxon>
        <taxon>Metazoa</taxon>
        <taxon>Ecdysozoa</taxon>
        <taxon>Arthropoda</taxon>
        <taxon>Hexapoda</taxon>
        <taxon>Insecta</taxon>
        <taxon>Pterygota</taxon>
        <taxon>Neoptera</taxon>
        <taxon>Polyneoptera</taxon>
        <taxon>Dictyoptera</taxon>
        <taxon>Blattodea</taxon>
        <taxon>Blattoidea</taxon>
        <taxon>Termitoidae</taxon>
        <taxon>Kalotermitidae</taxon>
        <taxon>Cryptotermitinae</taxon>
        <taxon>Cryptotermes</taxon>
    </lineage>
</organism>
<proteinExistence type="predicted"/>
<sequence>SHPISLRSILMSTRLRLGLHSGLFPSGFPTNILYAFLFSPIRSTCPAHLILLEFIRIILLILNTLFSNTFSLCSSLNVRDHVSHPYRTRGKIIILYIVILPVTVAERSKACTVYVRLETGIVGSNPTQVMDV</sequence>
<feature type="non-terminal residue" evidence="2">
    <location>
        <position position="1"/>
    </location>
</feature>
<dbReference type="InParanoid" id="A0A2J7RNK0"/>
<accession>A0A2J7RNK0</accession>
<protein>
    <submittedName>
        <fullName evidence="2">Uncharacterized protein</fullName>
    </submittedName>
</protein>
<comment type="caution">
    <text evidence="2">The sequence shown here is derived from an EMBL/GenBank/DDBJ whole genome shotgun (WGS) entry which is preliminary data.</text>
</comment>